<feature type="region of interest" description="Disordered" evidence="6">
    <location>
        <begin position="640"/>
        <end position="664"/>
    </location>
</feature>
<evidence type="ECO:0000256" key="7">
    <source>
        <dbReference type="SAM" id="Phobius"/>
    </source>
</evidence>
<accession>A0AAC9AMM7</accession>
<dbReference type="SUPFAM" id="SSF56281">
    <property type="entry name" value="Metallo-hydrolase/oxidoreductase"/>
    <property type="match status" value="1"/>
</dbReference>
<protein>
    <submittedName>
        <fullName evidence="9">Competence protein ComE</fullName>
    </submittedName>
</protein>
<evidence type="ECO:0000256" key="6">
    <source>
        <dbReference type="SAM" id="MobiDB-lite"/>
    </source>
</evidence>
<name>A0AAC9AMM7_9ACTN</name>
<feature type="domain" description="Metallo-beta-lactamase" evidence="8">
    <location>
        <begin position="532"/>
        <end position="709"/>
    </location>
</feature>
<dbReference type="NCBIfam" id="TIGR00360">
    <property type="entry name" value="ComEC_N-term"/>
    <property type="match status" value="1"/>
</dbReference>
<keyword evidence="12" id="KW-1185">Reference proteome</keyword>
<feature type="transmembrane region" description="Helical" evidence="7">
    <location>
        <begin position="415"/>
        <end position="436"/>
    </location>
</feature>
<dbReference type="GO" id="GO:0005886">
    <property type="term" value="C:plasma membrane"/>
    <property type="evidence" value="ECO:0007669"/>
    <property type="project" value="UniProtKB-SubCell"/>
</dbReference>
<feature type="compositionally biased region" description="Acidic residues" evidence="6">
    <location>
        <begin position="650"/>
        <end position="661"/>
    </location>
</feature>
<dbReference type="EMBL" id="CP015970">
    <property type="protein sequence ID" value="AOZ45702.1"/>
    <property type="molecule type" value="Genomic_DNA"/>
</dbReference>
<reference evidence="9 11" key="2">
    <citation type="submission" date="2016-02" db="EMBL/GenBank/DDBJ databases">
        <title>Complete Genome Sequence of Propionibacterium acidipropionici ATCC 55737.</title>
        <authorList>
            <person name="Luna Flores C.H."/>
            <person name="Nielsen L.K."/>
            <person name="Marcellin E."/>
        </authorList>
    </citation>
    <scope>NUCLEOTIDE SEQUENCE [LARGE SCALE GENOMIC DNA]</scope>
    <source>
        <strain evidence="9 11">ATCC 55737</strain>
    </source>
</reference>
<dbReference type="EMBL" id="CP014352">
    <property type="protein sequence ID" value="AMS04209.1"/>
    <property type="molecule type" value="Genomic_DNA"/>
</dbReference>
<dbReference type="Proteomes" id="UP000178666">
    <property type="component" value="Chromosome"/>
</dbReference>
<evidence type="ECO:0000313" key="12">
    <source>
        <dbReference type="Proteomes" id="UP000178666"/>
    </source>
</evidence>
<proteinExistence type="predicted"/>
<keyword evidence="3 7" id="KW-0812">Transmembrane</keyword>
<sequence length="779" mass="79969">MSGSDPPDPAPRPDLRTLPLAVAAVVAALVATVASGRVMTALVTTALAACLIAAWRRHWKAGAALAVLAVVAVTAWMRADRLHDSAIAVLARDRAAVTVTGRVASDPRILAARGARPDAVLIHVTADQVSGRGLRVRQSSAVLVTASGATRGAAAHLSVGERVELAGVLAPAERSDPTAGVLRLRSPPRVVAGPRALDRGVNRIREALVASVRFNSADQRALVPSLVVGDTSAVSEEIDEAFRATALTHLMAVSGANLASTTALMWWAGSWLGLRRRPLRALSVVAVAGFVIVCRSEPSVVRAAAMGVVTLAAAGLSFDRAAGLRALCVAVMSLMLVDPWLSRSVGFWLSVCATTGILWWTTGWARAMSGWLSENLARVVVVPWAAQLATQPLITWLSGQVSTTGLIANVTAAPFVAPATALGMAAALLGAVWAPLGVIPGWLAGWCVQPILLIASAGARAPAAALSWPARPATLAVLAGLCLGLALVTPWLLSSPWRAVLTGVVVLAASVIRPPVPGWPGPWQVAICDVGQGSAALVRADRASAVLVDTGPDPGPLADCLEELGIRNVPVIVASHYHADHIGGLQAALSHGVKLLLVSPLASPAGEAARVAAQARAVGAVVRPAAPGDALTVGQARIAVAGSGDPGDPQPDDGASEESSAENDSSVIIRATSGGLTVLLPGDAEPDGQARARRTGETLQADVIVMPHHGSSRQDQLFWGRTGARVAVASAGVDNSYGHPSRAALTMASRMGMKVARTDQQGAVVLSRTGDSVTVRTRR</sequence>
<dbReference type="InterPro" id="IPR001279">
    <property type="entry name" value="Metallo-B-lactamas"/>
</dbReference>
<dbReference type="Pfam" id="PF03772">
    <property type="entry name" value="Competence"/>
    <property type="match status" value="1"/>
</dbReference>
<evidence type="ECO:0000313" key="11">
    <source>
        <dbReference type="Proteomes" id="UP000075221"/>
    </source>
</evidence>
<dbReference type="PANTHER" id="PTHR30619:SF1">
    <property type="entry name" value="RECOMBINATION PROTEIN 2"/>
    <property type="match status" value="1"/>
</dbReference>
<feature type="transmembrane region" description="Helical" evidence="7">
    <location>
        <begin position="442"/>
        <end position="461"/>
    </location>
</feature>
<dbReference type="Gene3D" id="3.60.15.10">
    <property type="entry name" value="Ribonuclease Z/Hydroxyacylglutathione hydrolase-like"/>
    <property type="match status" value="1"/>
</dbReference>
<evidence type="ECO:0000256" key="5">
    <source>
        <dbReference type="ARBA" id="ARBA00023136"/>
    </source>
</evidence>
<dbReference type="InterPro" id="IPR052159">
    <property type="entry name" value="Competence_DNA_uptake"/>
</dbReference>
<keyword evidence="4 7" id="KW-1133">Transmembrane helix</keyword>
<feature type="transmembrane region" description="Helical" evidence="7">
    <location>
        <begin position="246"/>
        <end position="267"/>
    </location>
</feature>
<gene>
    <name evidence="10" type="ORF">A8L58_02080</name>
    <name evidence="9" type="ORF">AXH35_00610</name>
</gene>
<dbReference type="InterPro" id="IPR004477">
    <property type="entry name" value="ComEC_N"/>
</dbReference>
<evidence type="ECO:0000256" key="4">
    <source>
        <dbReference type="ARBA" id="ARBA00022989"/>
    </source>
</evidence>
<evidence type="ECO:0000256" key="1">
    <source>
        <dbReference type="ARBA" id="ARBA00004651"/>
    </source>
</evidence>
<dbReference type="InterPro" id="IPR036866">
    <property type="entry name" value="RibonucZ/Hydroxyglut_hydro"/>
</dbReference>
<feature type="transmembrane region" description="Helical" evidence="7">
    <location>
        <begin position="20"/>
        <end position="52"/>
    </location>
</feature>
<organism evidence="9 11">
    <name type="scientific">Acidipropionibacterium acidipropionici</name>
    <dbReference type="NCBI Taxonomy" id="1748"/>
    <lineage>
        <taxon>Bacteria</taxon>
        <taxon>Bacillati</taxon>
        <taxon>Actinomycetota</taxon>
        <taxon>Actinomycetes</taxon>
        <taxon>Propionibacteriales</taxon>
        <taxon>Propionibacteriaceae</taxon>
        <taxon>Acidipropionibacterium</taxon>
    </lineage>
</organism>
<evidence type="ECO:0000256" key="2">
    <source>
        <dbReference type="ARBA" id="ARBA00022475"/>
    </source>
</evidence>
<evidence type="ECO:0000313" key="10">
    <source>
        <dbReference type="EMBL" id="AOZ45702.1"/>
    </source>
</evidence>
<dbReference type="CDD" id="cd07731">
    <property type="entry name" value="ComA-like_MBL-fold"/>
    <property type="match status" value="1"/>
</dbReference>
<evidence type="ECO:0000313" key="9">
    <source>
        <dbReference type="EMBL" id="AMS04209.1"/>
    </source>
</evidence>
<feature type="transmembrane region" description="Helical" evidence="7">
    <location>
        <begin position="347"/>
        <end position="365"/>
    </location>
</feature>
<dbReference type="PANTHER" id="PTHR30619">
    <property type="entry name" value="DNA INTERNALIZATION/COMPETENCE PROTEIN COMEC/REC2"/>
    <property type="match status" value="1"/>
</dbReference>
<keyword evidence="5 7" id="KW-0472">Membrane</keyword>
<dbReference type="RefSeq" id="WP_062818788.1">
    <property type="nucleotide sequence ID" value="NZ_CP014352.1"/>
</dbReference>
<dbReference type="InterPro" id="IPR035681">
    <property type="entry name" value="ComA-like_MBL"/>
</dbReference>
<dbReference type="Pfam" id="PF00753">
    <property type="entry name" value="Lactamase_B"/>
    <property type="match status" value="1"/>
</dbReference>
<dbReference type="Proteomes" id="UP000075221">
    <property type="component" value="Chromosome"/>
</dbReference>
<reference evidence="10 12" key="1">
    <citation type="journal article" date="2016" name="Plant Dis.">
        <title>Improved production of propionic acid using genome shuffling.</title>
        <authorList>
            <person name="Luna-Flores C.H."/>
            <person name="Palfreyman R.W."/>
            <person name="Kromer J.O."/>
            <person name="Nielsen L.K."/>
            <person name="Marcellin E."/>
        </authorList>
    </citation>
    <scope>NUCLEOTIDE SEQUENCE [LARGE SCALE GENOMIC DNA]</scope>
    <source>
        <strain evidence="10 12">F3E8</strain>
    </source>
</reference>
<comment type="subcellular location">
    <subcellularLocation>
        <location evidence="1">Cell membrane</location>
        <topology evidence="1">Multi-pass membrane protein</topology>
    </subcellularLocation>
</comment>
<dbReference type="SMART" id="SM00849">
    <property type="entry name" value="Lactamase_B"/>
    <property type="match status" value="1"/>
</dbReference>
<feature type="transmembrane region" description="Helical" evidence="7">
    <location>
        <begin position="473"/>
        <end position="493"/>
    </location>
</feature>
<dbReference type="AlphaFoldDB" id="A0AAC9AMM7"/>
<evidence type="ECO:0000259" key="8">
    <source>
        <dbReference type="SMART" id="SM00849"/>
    </source>
</evidence>
<feature type="transmembrane region" description="Helical" evidence="7">
    <location>
        <begin position="59"/>
        <end position="77"/>
    </location>
</feature>
<evidence type="ECO:0000256" key="3">
    <source>
        <dbReference type="ARBA" id="ARBA00022692"/>
    </source>
</evidence>
<keyword evidence="2" id="KW-1003">Cell membrane</keyword>